<accession>A0AAV4ECZ7</accession>
<dbReference type="Proteomes" id="UP000762676">
    <property type="component" value="Unassembled WGS sequence"/>
</dbReference>
<name>A0AAV4ECZ7_9GAST</name>
<sequence>MDIRISSSARKMLFSRGFRNCTQDMILYRTLFCFQLEIQDEFGILNLPRKSRSFNFFTGITSQDHITIYSWPVNVYAKVESERLQFFRRKQKALGADNYGHRDVIIARDGDPQNVVQKVVLPAIVIDRCSELHF</sequence>
<keyword evidence="2" id="KW-1185">Reference proteome</keyword>
<protein>
    <submittedName>
        <fullName evidence="1">Uncharacterized protein</fullName>
    </submittedName>
</protein>
<dbReference type="EMBL" id="BMAT01003616">
    <property type="protein sequence ID" value="GFR58561.1"/>
    <property type="molecule type" value="Genomic_DNA"/>
</dbReference>
<evidence type="ECO:0000313" key="1">
    <source>
        <dbReference type="EMBL" id="GFR58561.1"/>
    </source>
</evidence>
<reference evidence="1 2" key="1">
    <citation type="journal article" date="2021" name="Elife">
        <title>Chloroplast acquisition without the gene transfer in kleptoplastic sea slugs, Plakobranchus ocellatus.</title>
        <authorList>
            <person name="Maeda T."/>
            <person name="Takahashi S."/>
            <person name="Yoshida T."/>
            <person name="Shimamura S."/>
            <person name="Takaki Y."/>
            <person name="Nagai Y."/>
            <person name="Toyoda A."/>
            <person name="Suzuki Y."/>
            <person name="Arimoto A."/>
            <person name="Ishii H."/>
            <person name="Satoh N."/>
            <person name="Nishiyama T."/>
            <person name="Hasebe M."/>
            <person name="Maruyama T."/>
            <person name="Minagawa J."/>
            <person name="Obokata J."/>
            <person name="Shigenobu S."/>
        </authorList>
    </citation>
    <scope>NUCLEOTIDE SEQUENCE [LARGE SCALE GENOMIC DNA]</scope>
</reference>
<evidence type="ECO:0000313" key="2">
    <source>
        <dbReference type="Proteomes" id="UP000762676"/>
    </source>
</evidence>
<organism evidence="1 2">
    <name type="scientific">Elysia marginata</name>
    <dbReference type="NCBI Taxonomy" id="1093978"/>
    <lineage>
        <taxon>Eukaryota</taxon>
        <taxon>Metazoa</taxon>
        <taxon>Spiralia</taxon>
        <taxon>Lophotrochozoa</taxon>
        <taxon>Mollusca</taxon>
        <taxon>Gastropoda</taxon>
        <taxon>Heterobranchia</taxon>
        <taxon>Euthyneura</taxon>
        <taxon>Panpulmonata</taxon>
        <taxon>Sacoglossa</taxon>
        <taxon>Placobranchoidea</taxon>
        <taxon>Plakobranchidae</taxon>
        <taxon>Elysia</taxon>
    </lineage>
</organism>
<gene>
    <name evidence="1" type="ORF">ElyMa_001770700</name>
</gene>
<dbReference type="AlphaFoldDB" id="A0AAV4ECZ7"/>
<proteinExistence type="predicted"/>
<comment type="caution">
    <text evidence="1">The sequence shown here is derived from an EMBL/GenBank/DDBJ whole genome shotgun (WGS) entry which is preliminary data.</text>
</comment>